<dbReference type="InterPro" id="IPR031950">
    <property type="entry name" value="EFTUD2_N"/>
</dbReference>
<feature type="compositionally biased region" description="Acidic residues" evidence="1">
    <location>
        <begin position="17"/>
        <end position="31"/>
    </location>
</feature>
<proteinExistence type="predicted"/>
<reference evidence="4" key="1">
    <citation type="submission" date="2013-01" db="EMBL/GenBank/DDBJ databases">
        <title>Draft Genome Sequence of a Mulberry Tree, Morus notabilis C.K. Schneid.</title>
        <authorList>
            <person name="He N."/>
            <person name="Zhao S."/>
        </authorList>
    </citation>
    <scope>NUCLEOTIDE SEQUENCE</scope>
</reference>
<name>W9RIF7_9ROSA</name>
<protein>
    <recommendedName>
        <fullName evidence="2">116kDa U5 small nuclear ribonucleoprotein component N-terminal domain-containing protein</fullName>
    </recommendedName>
</protein>
<keyword evidence="4" id="KW-1185">Reference proteome</keyword>
<accession>W9RIF7</accession>
<dbReference type="STRING" id="981085.W9RIF7"/>
<evidence type="ECO:0000313" key="3">
    <source>
        <dbReference type="EMBL" id="EXB79365.1"/>
    </source>
</evidence>
<evidence type="ECO:0000259" key="2">
    <source>
        <dbReference type="Pfam" id="PF16004"/>
    </source>
</evidence>
<feature type="region of interest" description="Disordered" evidence="1">
    <location>
        <begin position="1"/>
        <end position="59"/>
    </location>
</feature>
<evidence type="ECO:0000313" key="4">
    <source>
        <dbReference type="Proteomes" id="UP000030645"/>
    </source>
</evidence>
<dbReference type="Pfam" id="PF16004">
    <property type="entry name" value="EFTUD2"/>
    <property type="match status" value="1"/>
</dbReference>
<dbReference type="EMBL" id="KE344786">
    <property type="protein sequence ID" value="EXB79365.1"/>
    <property type="molecule type" value="Genomic_DNA"/>
</dbReference>
<dbReference type="Proteomes" id="UP000030645">
    <property type="component" value="Unassembled WGS sequence"/>
</dbReference>
<feature type="domain" description="116kDa U5 small nuclear ribonucleoprotein component N-terminal" evidence="2">
    <location>
        <begin position="3"/>
        <end position="42"/>
    </location>
</feature>
<dbReference type="AlphaFoldDB" id="W9RIF7"/>
<gene>
    <name evidence="3" type="ORF">L484_009953</name>
</gene>
<evidence type="ECO:0000256" key="1">
    <source>
        <dbReference type="SAM" id="MobiDB-lite"/>
    </source>
</evidence>
<feature type="compositionally biased region" description="Basic and acidic residues" evidence="1">
    <location>
        <begin position="32"/>
        <end position="48"/>
    </location>
</feature>
<sequence>MDDSLYDEFGNYIGPEIESDQESDRDEEDENLPDRPGDEAVASDGDRRERRRLPLPTGG</sequence>
<organism evidence="3 4">
    <name type="scientific">Morus notabilis</name>
    <dbReference type="NCBI Taxonomy" id="981085"/>
    <lineage>
        <taxon>Eukaryota</taxon>
        <taxon>Viridiplantae</taxon>
        <taxon>Streptophyta</taxon>
        <taxon>Embryophyta</taxon>
        <taxon>Tracheophyta</taxon>
        <taxon>Spermatophyta</taxon>
        <taxon>Magnoliopsida</taxon>
        <taxon>eudicotyledons</taxon>
        <taxon>Gunneridae</taxon>
        <taxon>Pentapetalae</taxon>
        <taxon>rosids</taxon>
        <taxon>fabids</taxon>
        <taxon>Rosales</taxon>
        <taxon>Moraceae</taxon>
        <taxon>Moreae</taxon>
        <taxon>Morus</taxon>
    </lineage>
</organism>